<proteinExistence type="predicted"/>
<dbReference type="Proteomes" id="UP000216107">
    <property type="component" value="Unassembled WGS sequence"/>
</dbReference>
<evidence type="ECO:0008006" key="5">
    <source>
        <dbReference type="Google" id="ProtNLM"/>
    </source>
</evidence>
<evidence type="ECO:0000313" key="4">
    <source>
        <dbReference type="Proteomes" id="UP000623509"/>
    </source>
</evidence>
<evidence type="ECO:0000313" key="2">
    <source>
        <dbReference type="EMBL" id="PAS94111.1"/>
    </source>
</evidence>
<accession>A0A272EVH7</accession>
<reference evidence="2 3" key="2">
    <citation type="submission" date="2017-07" db="EMBL/GenBank/DDBJ databases">
        <title>Candidatus Dactylopiibacterium carminicum, a nitrogen-fixing symbiont of the cochineal insect Dactylopius coccus and Dactylopius opuntiae (Hemiptera: Coccoidea: Dactylopiidae).</title>
        <authorList>
            <person name="Vera A."/>
        </authorList>
    </citation>
    <scope>NUCLEOTIDE SEQUENCE [LARGE SCALE GENOMIC DNA]</scope>
    <source>
        <strain evidence="2 3">NFDCM</strain>
    </source>
</reference>
<dbReference type="AlphaFoldDB" id="A0A272EVH7"/>
<organism evidence="2 3">
    <name type="scientific">Candidatus Dactylopiibacterium carminicum</name>
    <dbReference type="NCBI Taxonomy" id="857335"/>
    <lineage>
        <taxon>Bacteria</taxon>
        <taxon>Pseudomonadati</taxon>
        <taxon>Pseudomonadota</taxon>
        <taxon>Betaproteobacteria</taxon>
        <taxon>Rhodocyclales</taxon>
        <taxon>Rhodocyclaceae</taxon>
        <taxon>Candidatus Dactylopiibacterium</taxon>
    </lineage>
</organism>
<sequence length="40" mass="4541">MVKVIDPSTKKVIRQMPSEELLAITKTISDMRGLLLKQEV</sequence>
<protein>
    <recommendedName>
        <fullName evidence="5">Flagellar protein FlaG</fullName>
    </recommendedName>
</protein>
<evidence type="ECO:0000313" key="3">
    <source>
        <dbReference type="Proteomes" id="UP000216107"/>
    </source>
</evidence>
<dbReference type="EMBL" id="MDUX01000060">
    <property type="protein sequence ID" value="KAF7598166.1"/>
    <property type="molecule type" value="Genomic_DNA"/>
</dbReference>
<evidence type="ECO:0000313" key="1">
    <source>
        <dbReference type="EMBL" id="KAF7598166.1"/>
    </source>
</evidence>
<dbReference type="OrthoDB" id="8565152at2"/>
<keyword evidence="4" id="KW-1185">Reference proteome</keyword>
<reference evidence="1 4" key="1">
    <citation type="submission" date="2016-08" db="EMBL/GenBank/DDBJ databases">
        <title>Candidatus Dactylopiibacterium carminicum genome sequence.</title>
        <authorList>
            <person name="Ramirez-Puebla S.T."/>
            <person name="Ormeno-Orrillo E."/>
            <person name="Vera-Ponce De Leon A."/>
            <person name="Luis L."/>
            <person name="Sanchez-Flores A."/>
            <person name="Monica R."/>
            <person name="Martinez-Romero E."/>
        </authorList>
    </citation>
    <scope>NUCLEOTIDE SEQUENCE [LARGE SCALE GENOMIC DNA]</scope>
    <source>
        <strain evidence="1">END1</strain>
    </source>
</reference>
<dbReference type="InterPro" id="IPR035924">
    <property type="entry name" value="FlaG-like_sf"/>
</dbReference>
<dbReference type="InterPro" id="IPR005186">
    <property type="entry name" value="FlaG"/>
</dbReference>
<gene>
    <name evidence="1" type="ORF">BGI27_14680</name>
    <name evidence="2" type="ORF">CGU29_05590</name>
</gene>
<dbReference type="Pfam" id="PF03646">
    <property type="entry name" value="FlaG"/>
    <property type="match status" value="1"/>
</dbReference>
<dbReference type="Proteomes" id="UP000623509">
    <property type="component" value="Unassembled WGS sequence"/>
</dbReference>
<dbReference type="SUPFAM" id="SSF160214">
    <property type="entry name" value="FlaG-like"/>
    <property type="match status" value="1"/>
</dbReference>
<name>A0A272EVH7_9RHOO</name>
<dbReference type="Gene3D" id="3.30.160.170">
    <property type="entry name" value="FlaG-like"/>
    <property type="match status" value="1"/>
</dbReference>
<dbReference type="EMBL" id="NMRN01000010">
    <property type="protein sequence ID" value="PAS94111.1"/>
    <property type="molecule type" value="Genomic_DNA"/>
</dbReference>
<comment type="caution">
    <text evidence="2">The sequence shown here is derived from an EMBL/GenBank/DDBJ whole genome shotgun (WGS) entry which is preliminary data.</text>
</comment>